<keyword evidence="3" id="KW-1185">Reference proteome</keyword>
<protein>
    <recommendedName>
        <fullName evidence="4">Por secretion system C-terminal sorting domain-containing protein</fullName>
    </recommendedName>
</protein>
<feature type="chain" id="PRO_5047137133" description="Por secretion system C-terminal sorting domain-containing protein" evidence="1">
    <location>
        <begin position="25"/>
        <end position="1931"/>
    </location>
</feature>
<gene>
    <name evidence="2" type="ORF">N7U62_10565</name>
</gene>
<reference evidence="2 3" key="1">
    <citation type="submission" date="2022-10" db="EMBL/GenBank/DDBJ databases">
        <title>Comparative genomics and taxonomic characterization of three novel marine species of genus Reichenbachiella exhibiting antioxidant and polysaccharide degradation activities.</title>
        <authorList>
            <person name="Muhammad N."/>
            <person name="Lee Y.-J."/>
            <person name="Ko J."/>
            <person name="Kim S.-G."/>
        </authorList>
    </citation>
    <scope>NUCLEOTIDE SEQUENCE [LARGE SCALE GENOMIC DNA]</scope>
    <source>
        <strain evidence="2 3">ABR2-5</strain>
    </source>
</reference>
<name>A0ABT3CTZ7_9BACT</name>
<comment type="caution">
    <text evidence="2">The sequence shown here is derived from an EMBL/GenBank/DDBJ whole genome shotgun (WGS) entry which is preliminary data.</text>
</comment>
<evidence type="ECO:0000313" key="3">
    <source>
        <dbReference type="Proteomes" id="UP001300692"/>
    </source>
</evidence>
<dbReference type="RefSeq" id="WP_264137934.1">
    <property type="nucleotide sequence ID" value="NZ_JAOYOD010000001.1"/>
</dbReference>
<sequence length="1931" mass="201207">MKIQIFTRALVILVFCCLNHLVNAQSVGIGTESPNPNAVLELVSPGNNQGLLIPKMSTSQRTANSFISQLGNAENGLMVYDSDENAFYYWLNGAWQSIASNVVLTAGDGISVSGSQITNTGDLDATNEIQDISLSGTELTLSSGSTIDLATIDTDTKLTDEEIAAFGYIKLSDLTLSDDQTLSLSGTILSIDAGNSVDLAVLDTDTKLSDVEIAAMGYVKSADDADADASNEIQDLTFNAGVITLSNDPDATAIDLSGYDADASDDFDGDFTSLTNVPAGLADGDDDTQLTETEVDAFVANNGFLTVETDPSVPANIKDGIDWTEVSSIPADIADGDDDTQLTESEVDAFVSNNGYITSADDADADASNEIQDLSFSAGVITLSGDPDATSIDLSGYDTDASDDFDGDFTSLTNVPAGLADGDDDTQLTETEVDAFVSNNGFLITETDPSVPANIKDGIDWTEVSSIPADIADGDDNTQLTESEVDAFVANNGYITSADDADADASNEIQDLSFSAGVITLSGDPDATSIDLSGYDTDASDDFDGDFSSLTNIPADLADGDDDTQLTEAEVDAFVANNGFITSADDADADATNEIQDLSLNENTLSLSDDATSVDLSVYLDNTDNQTATQVPVTPRGNLASSDVQAALEELQSEITEAASAAIADGSVTNAKLSNGAVTDAKVTDVSFSKLTSVPAGLADGDDDTQLTEAQVVAFVTDNGFITSPNDADADASNEIQDLTFTDGVIALSNDPGATTIDLSGYDANASDDFNGDFASLTNVPADLADGDNDTQLTEAQVITFVTDNGFITSPNDADADASNEIQDLTFTDGVIALSNDPGATTIDLSGYDTDASDDFDGDFANLTNVPAGLADGDDDTQLTEAEVVTFVTNNGFITSADDADADATNEIQDLSFSAGVITLSGDPDATSIDLSGYDTDASDDFDGDFTSLTNVPADLADGDDDTQLTEAEVVTFVTNNGFITSADDADADATNEIQDLSLSGTTLSLSNDATSVDLSAFMDDTDDQNASEVAVSPTGNLTSNTVQQALEELQSEITDAASAAIPDGAVTTPKLSNGAVTDAKVTDVSFSKLTSVPAGLADGDDDTQLTEDEVDAFVANNGYLSTELDPTVPASIKDGIDWTELSSIPSDIADGDADTQLTEDEVDAFVANNGYISTELDPTVPASIKDGIDWTEVSSIPADIADGDADTQLTEDEVDAFVANNGYLSTESDPSVPASIKDGIDWTEVSSIPSDIADGDADTQLTEDEVDAFVANNGYLSTESDPSVPASIKDGIDWTEVSSIPSDIADGDADTQLTEDEVDAFVANNGYLSTESDPSVPASIKDGIDWTEVSSIPSDIADGDADTQLTEDEVDAFVANNGYLSTELDPTVPASIKDGIDWTEVSSIPTDIADGDADTQLTEDEVDAFVANNGYLSTELDPTVPASIKDGIDWTEVSSIPSDIADGDADTQLTKDEIAAFGFITSPNDADASATNEIQNLTFTEGVIELTGDPDATKIDLSMYDTDVTDDFDGNFASLTNVPAGLADGDDNTQLTQDEIAAFGFITSPNDADSDASNELLTTAEMSGDILRLFEDKNNVNVDLSQFREVPDVTGQAGNFLTTDGKGLSWGAVPTGVWSTNGENAYYTAGNVGIGTTNPGTKLGVMSTTSSSTSPMASFLDQTGTSDVSMNFSSQAAGNFSIGLDATDDYFKIAPGSALGANQGFRMYASGAVGFGSITSPLTTYQVEIENTTTGSVYIDNNATSGTYNYGLVVNMNTSSTAVKRGLYVSGADQNYLTGDLQIGGTIITPIANAVQNISSTNFTLTVPEKTRIIKVQNSMSSTSEAEVARITGISPGVDGQELIIINVDPDGGFRGRVYYVTSLESNSNKIYVDPTNGNILQLYGNSIMKLVYVEDLAAWMQVSLSDNLKGAIF</sequence>
<accession>A0ABT3CTZ7</accession>
<evidence type="ECO:0000313" key="2">
    <source>
        <dbReference type="EMBL" id="MCV9387107.1"/>
    </source>
</evidence>
<dbReference type="EMBL" id="JAOYOD010000001">
    <property type="protein sequence ID" value="MCV9387107.1"/>
    <property type="molecule type" value="Genomic_DNA"/>
</dbReference>
<evidence type="ECO:0008006" key="4">
    <source>
        <dbReference type="Google" id="ProtNLM"/>
    </source>
</evidence>
<proteinExistence type="predicted"/>
<keyword evidence="1" id="KW-0732">Signal</keyword>
<evidence type="ECO:0000256" key="1">
    <source>
        <dbReference type="SAM" id="SignalP"/>
    </source>
</evidence>
<dbReference type="Proteomes" id="UP001300692">
    <property type="component" value="Unassembled WGS sequence"/>
</dbReference>
<organism evidence="2 3">
    <name type="scientific">Reichenbachiella ulvae</name>
    <dbReference type="NCBI Taxonomy" id="2980104"/>
    <lineage>
        <taxon>Bacteria</taxon>
        <taxon>Pseudomonadati</taxon>
        <taxon>Bacteroidota</taxon>
        <taxon>Cytophagia</taxon>
        <taxon>Cytophagales</taxon>
        <taxon>Reichenbachiellaceae</taxon>
        <taxon>Reichenbachiella</taxon>
    </lineage>
</organism>
<feature type="signal peptide" evidence="1">
    <location>
        <begin position="1"/>
        <end position="24"/>
    </location>
</feature>